<feature type="non-terminal residue" evidence="2">
    <location>
        <position position="61"/>
    </location>
</feature>
<evidence type="ECO:0000256" key="1">
    <source>
        <dbReference type="SAM" id="MobiDB-lite"/>
    </source>
</evidence>
<organism evidence="2 3">
    <name type="scientific">Candolleomyces eurysporus</name>
    <dbReference type="NCBI Taxonomy" id="2828524"/>
    <lineage>
        <taxon>Eukaryota</taxon>
        <taxon>Fungi</taxon>
        <taxon>Dikarya</taxon>
        <taxon>Basidiomycota</taxon>
        <taxon>Agaricomycotina</taxon>
        <taxon>Agaricomycetes</taxon>
        <taxon>Agaricomycetidae</taxon>
        <taxon>Agaricales</taxon>
        <taxon>Agaricineae</taxon>
        <taxon>Psathyrellaceae</taxon>
        <taxon>Candolleomyces</taxon>
    </lineage>
</organism>
<evidence type="ECO:0000313" key="3">
    <source>
        <dbReference type="Proteomes" id="UP001140091"/>
    </source>
</evidence>
<gene>
    <name evidence="2" type="ORF">H1R20_g9826</name>
</gene>
<dbReference type="Proteomes" id="UP001140091">
    <property type="component" value="Unassembled WGS sequence"/>
</dbReference>
<accession>A0A9W8J1E2</accession>
<dbReference type="OrthoDB" id="2369050at2759"/>
<reference evidence="2" key="1">
    <citation type="submission" date="2022-06" db="EMBL/GenBank/DDBJ databases">
        <title>Genome Sequence of Candolleomyces eurysporus.</title>
        <authorList>
            <person name="Buettner E."/>
        </authorList>
    </citation>
    <scope>NUCLEOTIDE SEQUENCE</scope>
    <source>
        <strain evidence="2">VTCC 930004</strain>
    </source>
</reference>
<evidence type="ECO:0000313" key="2">
    <source>
        <dbReference type="EMBL" id="KAJ2927266.1"/>
    </source>
</evidence>
<feature type="region of interest" description="Disordered" evidence="1">
    <location>
        <begin position="1"/>
        <end position="21"/>
    </location>
</feature>
<comment type="caution">
    <text evidence="2">The sequence shown here is derived from an EMBL/GenBank/DDBJ whole genome shotgun (WGS) entry which is preliminary data.</text>
</comment>
<dbReference type="EMBL" id="JANBPK010001018">
    <property type="protein sequence ID" value="KAJ2927266.1"/>
    <property type="molecule type" value="Genomic_DNA"/>
</dbReference>
<sequence>MGNDSEITVSSHGKQPLVSSGNLTPSLLLEFLQYCKSYFEEKEIAEDKQVARPVLFCFKDV</sequence>
<dbReference type="AlphaFoldDB" id="A0A9W8J1E2"/>
<name>A0A9W8J1E2_9AGAR</name>
<proteinExistence type="predicted"/>
<keyword evidence="3" id="KW-1185">Reference proteome</keyword>
<protein>
    <submittedName>
        <fullName evidence="2">Uncharacterized protein</fullName>
    </submittedName>
</protein>